<dbReference type="AlphaFoldDB" id="A0A7R9GIA1"/>
<organism evidence="1">
    <name type="scientific">Notodromas monacha</name>
    <dbReference type="NCBI Taxonomy" id="399045"/>
    <lineage>
        <taxon>Eukaryota</taxon>
        <taxon>Metazoa</taxon>
        <taxon>Ecdysozoa</taxon>
        <taxon>Arthropoda</taxon>
        <taxon>Crustacea</taxon>
        <taxon>Oligostraca</taxon>
        <taxon>Ostracoda</taxon>
        <taxon>Podocopa</taxon>
        <taxon>Podocopida</taxon>
        <taxon>Cypridocopina</taxon>
        <taxon>Cypridoidea</taxon>
        <taxon>Cyprididae</taxon>
        <taxon>Notodromas</taxon>
    </lineage>
</organism>
<evidence type="ECO:0000313" key="1">
    <source>
        <dbReference type="EMBL" id="CAD7283589.1"/>
    </source>
</evidence>
<accession>A0A7R9GIA1</accession>
<dbReference type="EMBL" id="OA887714">
    <property type="protein sequence ID" value="CAD7283589.1"/>
    <property type="molecule type" value="Genomic_DNA"/>
</dbReference>
<proteinExistence type="predicted"/>
<gene>
    <name evidence="1" type="ORF">NMOB1V02_LOCUS11202</name>
</gene>
<name>A0A7R9GIA1_9CRUS</name>
<protein>
    <submittedName>
        <fullName evidence="1">Uncharacterized protein</fullName>
    </submittedName>
</protein>
<dbReference type="Proteomes" id="UP000678499">
    <property type="component" value="Unassembled WGS sequence"/>
</dbReference>
<sequence length="212" mass="23934">MPYQRVVPTSADLDYQIVVPRRTTSTFLNDLDEDERPRMDLIEEQIARMKRDANSLKDQMSGYKPKTVPSHKITPDEASKTDFLSNAFAFYYDDCVRNRLPKRKPGSTGVEVYPSALRPVDSILNDINTMSYYNKHQKILGAGPVGRLSCVSYAGKSPITKRTIRHPPNEDFASLNADILNMSLYPRNQHCALTSEYPARVRPPHAGASTWG</sequence>
<reference evidence="1" key="1">
    <citation type="submission" date="2020-11" db="EMBL/GenBank/DDBJ databases">
        <authorList>
            <person name="Tran Van P."/>
        </authorList>
    </citation>
    <scope>NUCLEOTIDE SEQUENCE</scope>
</reference>
<keyword evidence="2" id="KW-1185">Reference proteome</keyword>
<evidence type="ECO:0000313" key="2">
    <source>
        <dbReference type="Proteomes" id="UP000678499"/>
    </source>
</evidence>
<dbReference type="EMBL" id="CAJPEX010005677">
    <property type="protein sequence ID" value="CAG0923741.1"/>
    <property type="molecule type" value="Genomic_DNA"/>
</dbReference>